<dbReference type="PANTHER" id="PTHR32438:SF5">
    <property type="entry name" value="4-ALPHA-GLUCANOTRANSFERASE DPE1, CHLOROPLASTIC_AMYLOPLASTIC"/>
    <property type="match status" value="1"/>
</dbReference>
<dbReference type="Gene3D" id="3.20.20.80">
    <property type="entry name" value="Glycosidases"/>
    <property type="match status" value="1"/>
</dbReference>
<evidence type="ECO:0000256" key="5">
    <source>
        <dbReference type="ARBA" id="ARBA00022676"/>
    </source>
</evidence>
<keyword evidence="7 10" id="KW-0119">Carbohydrate metabolism</keyword>
<evidence type="ECO:0000313" key="12">
    <source>
        <dbReference type="EMBL" id="VFS58841.1"/>
    </source>
</evidence>
<dbReference type="Pfam" id="PF21226">
    <property type="entry name" value="MalQ_N"/>
    <property type="match status" value="1"/>
</dbReference>
<evidence type="ECO:0000313" key="13">
    <source>
        <dbReference type="Proteomes" id="UP000401081"/>
    </source>
</evidence>
<dbReference type="GO" id="GO:0004134">
    <property type="term" value="F:4-alpha-glucanotransferase activity"/>
    <property type="evidence" value="ECO:0007669"/>
    <property type="project" value="UniProtKB-EC"/>
</dbReference>
<dbReference type="AlphaFoldDB" id="A0A485AEP9"/>
<dbReference type="GO" id="GO:0005975">
    <property type="term" value="P:carbohydrate metabolic process"/>
    <property type="evidence" value="ECO:0007669"/>
    <property type="project" value="InterPro"/>
</dbReference>
<reference evidence="12 13" key="1">
    <citation type="submission" date="2019-03" db="EMBL/GenBank/DDBJ databases">
        <authorList>
            <consortium name="Pathogen Informatics"/>
        </authorList>
    </citation>
    <scope>NUCLEOTIDE SEQUENCE [LARGE SCALE GENOMIC DNA]</scope>
    <source>
        <strain evidence="12 13">NCTC12993</strain>
    </source>
</reference>
<keyword evidence="13" id="KW-1185">Reference proteome</keyword>
<protein>
    <recommendedName>
        <fullName evidence="4 10">4-alpha-glucanotransferase</fullName>
        <ecNumber evidence="3 10">2.4.1.25</ecNumber>
    </recommendedName>
    <alternativeName>
        <fullName evidence="8 10">Amylomaltase</fullName>
    </alternativeName>
    <alternativeName>
        <fullName evidence="9 10">Disproportionating enzyme</fullName>
    </alternativeName>
</protein>
<gene>
    <name evidence="12" type="ORF">NCTC12993_01106</name>
</gene>
<comment type="similarity">
    <text evidence="2 10">Belongs to the disproportionating enzyme family.</text>
</comment>
<name>A0A485AEP9_KLUCR</name>
<dbReference type="Proteomes" id="UP000401081">
    <property type="component" value="Unassembled WGS sequence"/>
</dbReference>
<evidence type="ECO:0000256" key="8">
    <source>
        <dbReference type="ARBA" id="ARBA00031423"/>
    </source>
</evidence>
<sequence length="153" mass="17205">MSEGYHSLTLTQSDERWHCRVIVAPERCYEPKPLKEAKKLWGACVQLYTLRSEKNWGIGDFGDLKAMLPEVAKRGGAFIGLNPIHALYPANPESASPYSPSSRRWMNVIYIDVNAVEDFAKSDEAQAWWKLPATQKKLKAAREVAQVGLHGGY</sequence>
<feature type="domain" description="MalQ N-terminal beta-sandwich" evidence="11">
    <location>
        <begin position="3"/>
        <end position="25"/>
    </location>
</feature>
<evidence type="ECO:0000256" key="6">
    <source>
        <dbReference type="ARBA" id="ARBA00022679"/>
    </source>
</evidence>
<dbReference type="Pfam" id="PF02446">
    <property type="entry name" value="Glyco_hydro_77"/>
    <property type="match status" value="1"/>
</dbReference>
<dbReference type="NCBIfam" id="TIGR00217">
    <property type="entry name" value="malQ"/>
    <property type="match status" value="1"/>
</dbReference>
<organism evidence="12 13">
    <name type="scientific">Kluyvera cryocrescens</name>
    <name type="common">Kluyvera citrophila</name>
    <dbReference type="NCBI Taxonomy" id="580"/>
    <lineage>
        <taxon>Bacteria</taxon>
        <taxon>Pseudomonadati</taxon>
        <taxon>Pseudomonadota</taxon>
        <taxon>Gammaproteobacteria</taxon>
        <taxon>Enterobacterales</taxon>
        <taxon>Enterobacteriaceae</taxon>
        <taxon>Kluyvera</taxon>
    </lineage>
</organism>
<dbReference type="InterPro" id="IPR003385">
    <property type="entry name" value="Glyco_hydro_77"/>
</dbReference>
<evidence type="ECO:0000259" key="11">
    <source>
        <dbReference type="Pfam" id="PF21226"/>
    </source>
</evidence>
<evidence type="ECO:0000256" key="10">
    <source>
        <dbReference type="RuleBase" id="RU361207"/>
    </source>
</evidence>
<keyword evidence="5 10" id="KW-0328">Glycosyltransferase</keyword>
<dbReference type="InterPro" id="IPR048458">
    <property type="entry name" value="MalQ_N"/>
</dbReference>
<dbReference type="PANTHER" id="PTHR32438">
    <property type="entry name" value="4-ALPHA-GLUCANOTRANSFERASE DPE1, CHLOROPLASTIC/AMYLOPLASTIC"/>
    <property type="match status" value="1"/>
</dbReference>
<keyword evidence="6 10" id="KW-0808">Transferase</keyword>
<evidence type="ECO:0000256" key="7">
    <source>
        <dbReference type="ARBA" id="ARBA00023277"/>
    </source>
</evidence>
<dbReference type="SUPFAM" id="SSF51445">
    <property type="entry name" value="(Trans)glycosidases"/>
    <property type="match status" value="1"/>
</dbReference>
<evidence type="ECO:0000256" key="2">
    <source>
        <dbReference type="ARBA" id="ARBA00005684"/>
    </source>
</evidence>
<accession>A0A485AEP9</accession>
<dbReference type="EMBL" id="CAADJD010000013">
    <property type="protein sequence ID" value="VFS58841.1"/>
    <property type="molecule type" value="Genomic_DNA"/>
</dbReference>
<evidence type="ECO:0000256" key="4">
    <source>
        <dbReference type="ARBA" id="ARBA00020295"/>
    </source>
</evidence>
<evidence type="ECO:0000256" key="9">
    <source>
        <dbReference type="ARBA" id="ARBA00031501"/>
    </source>
</evidence>
<dbReference type="EC" id="2.4.1.25" evidence="3 10"/>
<comment type="catalytic activity">
    <reaction evidence="1 10">
        <text>Transfers a segment of a (1-&gt;4)-alpha-D-glucan to a new position in an acceptor, which may be glucose or a (1-&gt;4)-alpha-D-glucan.</text>
        <dbReference type="EC" id="2.4.1.25"/>
    </reaction>
</comment>
<proteinExistence type="inferred from homology"/>
<evidence type="ECO:0000256" key="3">
    <source>
        <dbReference type="ARBA" id="ARBA00012560"/>
    </source>
</evidence>
<dbReference type="InterPro" id="IPR017853">
    <property type="entry name" value="GH"/>
</dbReference>
<evidence type="ECO:0000256" key="1">
    <source>
        <dbReference type="ARBA" id="ARBA00000439"/>
    </source>
</evidence>